<dbReference type="PANTHER" id="PTHR10039">
    <property type="entry name" value="AMELOGENIN"/>
    <property type="match status" value="1"/>
</dbReference>
<keyword evidence="4" id="KW-1185">Reference proteome</keyword>
<proteinExistence type="predicted"/>
<protein>
    <recommendedName>
        <fullName evidence="2">NACHT domain-containing protein</fullName>
    </recommendedName>
</protein>
<evidence type="ECO:0000313" key="3">
    <source>
        <dbReference type="EMBL" id="TEB23140.1"/>
    </source>
</evidence>
<dbReference type="InterPro" id="IPR007111">
    <property type="entry name" value="NACHT_NTPase"/>
</dbReference>
<dbReference type="AlphaFoldDB" id="A0A4Y7SMP0"/>
<dbReference type="OrthoDB" id="2931979at2759"/>
<accession>A0A4Y7SMP0</accession>
<dbReference type="Proteomes" id="UP000298030">
    <property type="component" value="Unassembled WGS sequence"/>
</dbReference>
<reference evidence="3 4" key="1">
    <citation type="journal article" date="2019" name="Nat. Ecol. Evol.">
        <title>Megaphylogeny resolves global patterns of mushroom evolution.</title>
        <authorList>
            <person name="Varga T."/>
            <person name="Krizsan K."/>
            <person name="Foldi C."/>
            <person name="Dima B."/>
            <person name="Sanchez-Garcia M."/>
            <person name="Sanchez-Ramirez S."/>
            <person name="Szollosi G.J."/>
            <person name="Szarkandi J.G."/>
            <person name="Papp V."/>
            <person name="Albert L."/>
            <person name="Andreopoulos W."/>
            <person name="Angelini C."/>
            <person name="Antonin V."/>
            <person name="Barry K.W."/>
            <person name="Bougher N.L."/>
            <person name="Buchanan P."/>
            <person name="Buyck B."/>
            <person name="Bense V."/>
            <person name="Catcheside P."/>
            <person name="Chovatia M."/>
            <person name="Cooper J."/>
            <person name="Damon W."/>
            <person name="Desjardin D."/>
            <person name="Finy P."/>
            <person name="Geml J."/>
            <person name="Haridas S."/>
            <person name="Hughes K."/>
            <person name="Justo A."/>
            <person name="Karasinski D."/>
            <person name="Kautmanova I."/>
            <person name="Kiss B."/>
            <person name="Kocsube S."/>
            <person name="Kotiranta H."/>
            <person name="LaButti K.M."/>
            <person name="Lechner B.E."/>
            <person name="Liimatainen K."/>
            <person name="Lipzen A."/>
            <person name="Lukacs Z."/>
            <person name="Mihaltcheva S."/>
            <person name="Morgado L.N."/>
            <person name="Niskanen T."/>
            <person name="Noordeloos M.E."/>
            <person name="Ohm R.A."/>
            <person name="Ortiz-Santana B."/>
            <person name="Ovrebo C."/>
            <person name="Racz N."/>
            <person name="Riley R."/>
            <person name="Savchenko A."/>
            <person name="Shiryaev A."/>
            <person name="Soop K."/>
            <person name="Spirin V."/>
            <person name="Szebenyi C."/>
            <person name="Tomsovsky M."/>
            <person name="Tulloss R.E."/>
            <person name="Uehling J."/>
            <person name="Grigoriev I.V."/>
            <person name="Vagvolgyi C."/>
            <person name="Papp T."/>
            <person name="Martin F.M."/>
            <person name="Miettinen O."/>
            <person name="Hibbett D.S."/>
            <person name="Nagy L.G."/>
        </authorList>
    </citation>
    <scope>NUCLEOTIDE SEQUENCE [LARGE SCALE GENOMIC DNA]</scope>
    <source>
        <strain evidence="3 4">FP101781</strain>
    </source>
</reference>
<feature type="domain" description="NACHT" evidence="2">
    <location>
        <begin position="94"/>
        <end position="264"/>
    </location>
</feature>
<evidence type="ECO:0000256" key="1">
    <source>
        <dbReference type="ARBA" id="ARBA00022737"/>
    </source>
</evidence>
<organism evidence="3 4">
    <name type="scientific">Coprinellus micaceus</name>
    <name type="common">Glistening ink-cap mushroom</name>
    <name type="synonym">Coprinus micaceus</name>
    <dbReference type="NCBI Taxonomy" id="71717"/>
    <lineage>
        <taxon>Eukaryota</taxon>
        <taxon>Fungi</taxon>
        <taxon>Dikarya</taxon>
        <taxon>Basidiomycota</taxon>
        <taxon>Agaricomycotina</taxon>
        <taxon>Agaricomycetes</taxon>
        <taxon>Agaricomycetidae</taxon>
        <taxon>Agaricales</taxon>
        <taxon>Agaricineae</taxon>
        <taxon>Psathyrellaceae</taxon>
        <taxon>Coprinellus</taxon>
    </lineage>
</organism>
<dbReference type="PROSITE" id="PS50837">
    <property type="entry name" value="NACHT"/>
    <property type="match status" value="1"/>
</dbReference>
<dbReference type="InterPro" id="IPR056884">
    <property type="entry name" value="NPHP3-like_N"/>
</dbReference>
<evidence type="ECO:0000313" key="4">
    <source>
        <dbReference type="Proteomes" id="UP000298030"/>
    </source>
</evidence>
<dbReference type="STRING" id="71717.A0A4Y7SMP0"/>
<dbReference type="SUPFAM" id="SSF52540">
    <property type="entry name" value="P-loop containing nucleoside triphosphate hydrolases"/>
    <property type="match status" value="1"/>
</dbReference>
<gene>
    <name evidence="3" type="ORF">FA13DRAFT_1798264</name>
</gene>
<dbReference type="PANTHER" id="PTHR10039:SF14">
    <property type="entry name" value="NACHT DOMAIN-CONTAINING PROTEIN"/>
    <property type="match status" value="1"/>
</dbReference>
<dbReference type="EMBL" id="QPFP01000081">
    <property type="protein sequence ID" value="TEB23140.1"/>
    <property type="molecule type" value="Genomic_DNA"/>
</dbReference>
<dbReference type="Gene3D" id="3.40.50.300">
    <property type="entry name" value="P-loop containing nucleotide triphosphate hydrolases"/>
    <property type="match status" value="1"/>
</dbReference>
<keyword evidence="1" id="KW-0677">Repeat</keyword>
<name>A0A4Y7SMP0_COPMI</name>
<evidence type="ECO:0000259" key="2">
    <source>
        <dbReference type="PROSITE" id="PS50837"/>
    </source>
</evidence>
<sequence length="581" mass="64747">MQERDPTAPGPCFLPHARDLRIGSLNATTIGTYYAPSISKSLFEYLSPHIAHGAAHDSDERWNAPACHEETRVAVREDIVSWIEHGEGDEEPKRIMWLSGPAGCGKTAIAGSVAETCKKEGLLAATFFFSSFSGSAERSSKRGLIATLAHHMSQIGVLHEYKSHLHEAIDRQPDIFRKNLNEQAKRLILEPFQKVHDDQESRAGWPTVVIIDGLDEVVAAQHPNPTDQQSPSTSEDDQVEILRVLLALSKSPFFPFRIFVASRPERNIIHFLSTDASGTTVNLFLDSKYNPDADIRLFFESKFGSIRRRTGMLGPLWPGDDTLNRLVAMSSGQFIVAVTIIRWVEAGIPQVQLNTVLQLQQPKATTKNPFATLDALYRHILQRAHNSDDDPHLVVKWIVCITSGMHRYADVPRVNFWRRFLENVEGEVNYRLAPITSLISVPPPSDTSSPITIYHKSLTDFLSSPARCGDLYVEDAEHTSFLSERIFVVLKNIGPVVPLPSLPELARFLCSFFYLHLVFEESAEVLTSLSSCSKAELASCDVAWWTRASLSNLPPTARAYPRMATAPSLRGAGDLTHGWFD</sequence>
<comment type="caution">
    <text evidence="3">The sequence shown here is derived from an EMBL/GenBank/DDBJ whole genome shotgun (WGS) entry which is preliminary data.</text>
</comment>
<dbReference type="InterPro" id="IPR027417">
    <property type="entry name" value="P-loop_NTPase"/>
</dbReference>
<dbReference type="Pfam" id="PF24883">
    <property type="entry name" value="NPHP3_N"/>
    <property type="match status" value="1"/>
</dbReference>